<dbReference type="RefSeq" id="WP_012222895.1">
    <property type="nucleotide sequence ID" value="NZ_HG422565.1"/>
</dbReference>
<protein>
    <recommendedName>
        <fullName evidence="4">DUF3499 family protein</fullName>
    </recommendedName>
</protein>
<sequence length="121" mass="12854">MSRSGSGHVGGAHQGNARSDRAQADRDYSGSRAAERRRSTSRVCARPYCSTAASATMSYSYNSGSVWLDDLTVDGHPMVHDLCSLHADSVSVPKGWRLVDRRSDSLAADDGQSSVTHLAAG</sequence>
<dbReference type="HOGENOM" id="CLU_2033825_0_0_11"/>
<evidence type="ECO:0000256" key="1">
    <source>
        <dbReference type="SAM" id="MobiDB-lite"/>
    </source>
</evidence>
<dbReference type="EMBL" id="CANL01000001">
    <property type="protein sequence ID" value="CCM61966.1"/>
    <property type="molecule type" value="Genomic_DNA"/>
</dbReference>
<feature type="compositionally biased region" description="Basic and acidic residues" evidence="1">
    <location>
        <begin position="18"/>
        <end position="38"/>
    </location>
</feature>
<accession>R4YYD7</accession>
<evidence type="ECO:0000313" key="2">
    <source>
        <dbReference type="EMBL" id="CCM61966.1"/>
    </source>
</evidence>
<proteinExistence type="predicted"/>
<dbReference type="AlphaFoldDB" id="R4YYD7"/>
<dbReference type="Pfam" id="PF12005">
    <property type="entry name" value="DUF3499"/>
    <property type="match status" value="1"/>
</dbReference>
<evidence type="ECO:0008006" key="4">
    <source>
        <dbReference type="Google" id="ProtNLM"/>
    </source>
</evidence>
<organism evidence="2 3">
    <name type="scientific">Candidatus Neomicrothrix parvicella RN1</name>
    <dbReference type="NCBI Taxonomy" id="1229780"/>
    <lineage>
        <taxon>Bacteria</taxon>
        <taxon>Bacillati</taxon>
        <taxon>Actinomycetota</taxon>
        <taxon>Acidimicrobiia</taxon>
        <taxon>Acidimicrobiales</taxon>
        <taxon>Microthrixaceae</taxon>
        <taxon>Candidatus Neomicrothrix</taxon>
    </lineage>
</organism>
<dbReference type="STRING" id="1229780.BN381_10197"/>
<dbReference type="OrthoDB" id="3216194at2"/>
<dbReference type="InterPro" id="IPR021888">
    <property type="entry name" value="DUF3499"/>
</dbReference>
<keyword evidence="3" id="KW-1185">Reference proteome</keyword>
<evidence type="ECO:0000313" key="3">
    <source>
        <dbReference type="Proteomes" id="UP000018291"/>
    </source>
</evidence>
<gene>
    <name evidence="2" type="ORF">BN381_10197</name>
</gene>
<feature type="region of interest" description="Disordered" evidence="1">
    <location>
        <begin position="1"/>
        <end position="42"/>
    </location>
</feature>
<dbReference type="Proteomes" id="UP000018291">
    <property type="component" value="Unassembled WGS sequence"/>
</dbReference>
<reference evidence="2 3" key="1">
    <citation type="journal article" date="2013" name="ISME J.">
        <title>Metabolic model for the filamentous 'Candidatus Microthrix parvicella' based on genomic and metagenomic analyses.</title>
        <authorList>
            <person name="Jon McIlroy S."/>
            <person name="Kristiansen R."/>
            <person name="Albertsen M."/>
            <person name="Michael Karst S."/>
            <person name="Rossetti S."/>
            <person name="Lund Nielsen J."/>
            <person name="Tandoi V."/>
            <person name="James Seviour R."/>
            <person name="Nielsen P.H."/>
        </authorList>
    </citation>
    <scope>NUCLEOTIDE SEQUENCE [LARGE SCALE GENOMIC DNA]</scope>
    <source>
        <strain evidence="2 3">RN1</strain>
    </source>
</reference>
<name>R4YYD7_9ACTN</name>
<comment type="caution">
    <text evidence="2">The sequence shown here is derived from an EMBL/GenBank/DDBJ whole genome shotgun (WGS) entry which is preliminary data.</text>
</comment>